<evidence type="ECO:0000313" key="2">
    <source>
        <dbReference type="EMBL" id="KRH93453.1"/>
    </source>
</evidence>
<keyword evidence="3" id="KW-1185">Reference proteome</keyword>
<evidence type="ECO:0000256" key="1">
    <source>
        <dbReference type="SAM" id="MobiDB-lite"/>
    </source>
</evidence>
<comment type="caution">
    <text evidence="2">The sequence shown here is derived from an EMBL/GenBank/DDBJ whole genome shotgun (WGS) entry which is preliminary data.</text>
</comment>
<feature type="region of interest" description="Disordered" evidence="1">
    <location>
        <begin position="1"/>
        <end position="37"/>
    </location>
</feature>
<dbReference type="AlphaFoldDB" id="A0A0R0LVP8"/>
<name>A0A0R0LVP8_9MICR</name>
<dbReference type="OrthoDB" id="2195441at2759"/>
<organism evidence="2 3">
    <name type="scientific">Pseudoloma neurophilia</name>
    <dbReference type="NCBI Taxonomy" id="146866"/>
    <lineage>
        <taxon>Eukaryota</taxon>
        <taxon>Fungi</taxon>
        <taxon>Fungi incertae sedis</taxon>
        <taxon>Microsporidia</taxon>
        <taxon>Pseudoloma</taxon>
    </lineage>
</organism>
<dbReference type="EMBL" id="LGUB01000332">
    <property type="protein sequence ID" value="KRH93453.1"/>
    <property type="molecule type" value="Genomic_DNA"/>
</dbReference>
<sequence length="346" mass="41099">MRTKQKRKLTAIKTKELENKSSDDTKKQTHKRQRFDQKEKEEKIVPIVVDKEKLALNLLKNDKNYVLERIRKHHFSLCEITNYIDYLSDEVVGIQFLELVFDILVDYDVKIVSESENLSPSDWYAVESPVSTPISDDRCRELREDVQSFIYLFLEIQKYLKSNHITIITEIFEKYIFTSGTRYMQFLMFNFDPESVLIYFFSSIKRGHVLSEEMLGLVSSFIINRKLSDELLEKSIKVFFNLIKNFQGHSVFWTGLQFFLTIITKYHQFYDEYSDFILPLLQEKGCFLNKKIVNSFLKKFNHKPVKYFFKTSKGSIDRFFFDSLNITMIKDSFADELQLNKSTDSL</sequence>
<feature type="compositionally biased region" description="Basic residues" evidence="1">
    <location>
        <begin position="1"/>
        <end position="10"/>
    </location>
</feature>
<accession>A0A0R0LVP8</accession>
<dbReference type="Proteomes" id="UP000051530">
    <property type="component" value="Unassembled WGS sequence"/>
</dbReference>
<gene>
    <name evidence="2" type="ORF">M153_872000989</name>
</gene>
<feature type="compositionally biased region" description="Basic and acidic residues" evidence="1">
    <location>
        <begin position="13"/>
        <end position="27"/>
    </location>
</feature>
<reference evidence="2 3" key="1">
    <citation type="submission" date="2015-07" db="EMBL/GenBank/DDBJ databases">
        <title>The genome of Pseudoloma neurophilia, a relevant intracellular parasite of the zebrafish.</title>
        <authorList>
            <person name="Ndikumana S."/>
            <person name="Pelin A."/>
            <person name="Sanders J."/>
            <person name="Corradi N."/>
        </authorList>
    </citation>
    <scope>NUCLEOTIDE SEQUENCE [LARGE SCALE GENOMIC DNA]</scope>
    <source>
        <strain evidence="2 3">MK1</strain>
    </source>
</reference>
<protein>
    <submittedName>
        <fullName evidence="2">Uncharacterized protein</fullName>
    </submittedName>
</protein>
<proteinExistence type="predicted"/>
<evidence type="ECO:0000313" key="3">
    <source>
        <dbReference type="Proteomes" id="UP000051530"/>
    </source>
</evidence>
<dbReference type="VEuPathDB" id="MicrosporidiaDB:M153_872000989"/>